<feature type="region of interest" description="Disordered" evidence="1">
    <location>
        <begin position="180"/>
        <end position="214"/>
    </location>
</feature>
<sequence length="248" mass="26746">MAAPVTFTKILYEASEALIDGALAAGGFEVYERLSKLLLPPSAKTEQNRKAAALAALDKNHFVDPIEKFYQTTDGWKALRMVPMAFHVGNILSNGFHWMHSLDAVKWLSSFMIGLVLFQRLWQWTSHPGGQANADIKTAARAIGRYLRSGRAAIVAVPAAAKTAISAVLSAAKNELEAPHTAPTVDFATPATKASEDVPTEGRSDEAASTSTEEVNIDALRNSVMRALSVAASLGIPIDGTWEWLENE</sequence>
<accession>A0AAN7VYU0</accession>
<dbReference type="AlphaFoldDB" id="A0AAN7VYU0"/>
<dbReference type="Proteomes" id="UP001310594">
    <property type="component" value="Unassembled WGS sequence"/>
</dbReference>
<reference evidence="2" key="1">
    <citation type="submission" date="2023-08" db="EMBL/GenBank/DDBJ databases">
        <title>Black Yeasts Isolated from many extreme environments.</title>
        <authorList>
            <person name="Coleine C."/>
            <person name="Stajich J.E."/>
            <person name="Selbmann L."/>
        </authorList>
    </citation>
    <scope>NUCLEOTIDE SEQUENCE</scope>
    <source>
        <strain evidence="2">CCFEE 5810</strain>
    </source>
</reference>
<proteinExistence type="predicted"/>
<organism evidence="2 3">
    <name type="scientific">Elasticomyces elasticus</name>
    <dbReference type="NCBI Taxonomy" id="574655"/>
    <lineage>
        <taxon>Eukaryota</taxon>
        <taxon>Fungi</taxon>
        <taxon>Dikarya</taxon>
        <taxon>Ascomycota</taxon>
        <taxon>Pezizomycotina</taxon>
        <taxon>Dothideomycetes</taxon>
        <taxon>Dothideomycetidae</taxon>
        <taxon>Mycosphaerellales</taxon>
        <taxon>Teratosphaeriaceae</taxon>
        <taxon>Elasticomyces</taxon>
    </lineage>
</organism>
<evidence type="ECO:0000313" key="2">
    <source>
        <dbReference type="EMBL" id="KAK5691611.1"/>
    </source>
</evidence>
<feature type="compositionally biased region" description="Basic and acidic residues" evidence="1">
    <location>
        <begin position="194"/>
        <end position="206"/>
    </location>
</feature>
<evidence type="ECO:0000313" key="3">
    <source>
        <dbReference type="Proteomes" id="UP001310594"/>
    </source>
</evidence>
<protein>
    <submittedName>
        <fullName evidence="2">Uncharacterized protein</fullName>
    </submittedName>
</protein>
<name>A0AAN7VYU0_9PEZI</name>
<comment type="caution">
    <text evidence="2">The sequence shown here is derived from an EMBL/GenBank/DDBJ whole genome shotgun (WGS) entry which is preliminary data.</text>
</comment>
<dbReference type="EMBL" id="JAVRQU010000021">
    <property type="protein sequence ID" value="KAK5691611.1"/>
    <property type="molecule type" value="Genomic_DNA"/>
</dbReference>
<gene>
    <name evidence="2" type="ORF">LTR97_011605</name>
</gene>
<evidence type="ECO:0000256" key="1">
    <source>
        <dbReference type="SAM" id="MobiDB-lite"/>
    </source>
</evidence>